<feature type="binding site" evidence="8">
    <location>
        <position position="74"/>
    </location>
    <ligand>
        <name>substrate</name>
    </ligand>
</feature>
<evidence type="ECO:0000313" key="10">
    <source>
        <dbReference type="EMBL" id="SCZ80525.1"/>
    </source>
</evidence>
<keyword evidence="8" id="KW-0671">Queuosine biosynthesis</keyword>
<feature type="binding site" evidence="8">
    <location>
        <position position="28"/>
    </location>
    <ligand>
        <name>substrate</name>
    </ligand>
</feature>
<keyword evidence="3 8" id="KW-0479">Metal-binding</keyword>
<dbReference type="HAMAP" id="MF_00917">
    <property type="entry name" value="QueE"/>
    <property type="match status" value="1"/>
</dbReference>
<evidence type="ECO:0000256" key="5">
    <source>
        <dbReference type="ARBA" id="ARBA00023004"/>
    </source>
</evidence>
<feature type="binding site" evidence="8">
    <location>
        <begin position="13"/>
        <end position="15"/>
    </location>
    <ligand>
        <name>substrate</name>
    </ligand>
</feature>
<evidence type="ECO:0000256" key="1">
    <source>
        <dbReference type="ARBA" id="ARBA00022485"/>
    </source>
</evidence>
<dbReference type="SUPFAM" id="SSF102114">
    <property type="entry name" value="Radical SAM enzymes"/>
    <property type="match status" value="1"/>
</dbReference>
<comment type="subunit">
    <text evidence="8">Homodimer.</text>
</comment>
<dbReference type="NCBIfam" id="TIGR03963">
    <property type="entry name" value="rSAM_QueE_Clost"/>
    <property type="match status" value="1"/>
</dbReference>
<dbReference type="GO" id="GO:0000287">
    <property type="term" value="F:magnesium ion binding"/>
    <property type="evidence" value="ECO:0007669"/>
    <property type="project" value="UniProtKB-UniRule"/>
</dbReference>
<feature type="binding site" evidence="8">
    <location>
        <position position="32"/>
    </location>
    <ligand>
        <name>[4Fe-4S] cluster</name>
        <dbReference type="ChEBI" id="CHEBI:49883"/>
        <note>4Fe-4S-S-AdoMet</note>
    </ligand>
</feature>
<dbReference type="InterPro" id="IPR023868">
    <property type="entry name" value="7-CO-7-deazaGua_synth_put_Clo"/>
</dbReference>
<dbReference type="EMBL" id="FMWK01000014">
    <property type="protein sequence ID" value="SCZ80525.1"/>
    <property type="molecule type" value="Genomic_DNA"/>
</dbReference>
<evidence type="ECO:0000256" key="7">
    <source>
        <dbReference type="ARBA" id="ARBA00023239"/>
    </source>
</evidence>
<sequence length="222" mass="24781">MSVFFVVEKFVSINGEGQHAGELAVFIRLRGCNLACSYCDTRWACSYEAPAEQMTETEIIDYVKSTGINRVTLTGGEPLKARDIKDLLRAFAAEPELKVEIETNGSVNIVPFAAIPNAPAFTLDYKLAGSGMEDKMDLSNFAFLQPKDTVKFVCSDVSELDKVCELVDTYGLAMKCTVLISPVFGRIDPADMVNYLIEHKRNDIRLQLQLHKFIWDPDKRGV</sequence>
<organism evidence="10 11">
    <name type="scientific">Pseudobutyrivibrio xylanivorans</name>
    <dbReference type="NCBI Taxonomy" id="185007"/>
    <lineage>
        <taxon>Bacteria</taxon>
        <taxon>Bacillati</taxon>
        <taxon>Bacillota</taxon>
        <taxon>Clostridia</taxon>
        <taxon>Lachnospirales</taxon>
        <taxon>Lachnospiraceae</taxon>
        <taxon>Pseudobutyrivibrio</taxon>
    </lineage>
</organism>
<evidence type="ECO:0000256" key="4">
    <source>
        <dbReference type="ARBA" id="ARBA00022842"/>
    </source>
</evidence>
<keyword evidence="7 8" id="KW-0456">Lyase</keyword>
<dbReference type="InterPro" id="IPR024924">
    <property type="entry name" value="7-CO-7-deazaguanine_synth-like"/>
</dbReference>
<dbReference type="GO" id="GO:1904047">
    <property type="term" value="F:S-adenosyl-L-methionine binding"/>
    <property type="evidence" value="ECO:0007669"/>
    <property type="project" value="UniProtKB-UniRule"/>
</dbReference>
<evidence type="ECO:0000256" key="2">
    <source>
        <dbReference type="ARBA" id="ARBA00022691"/>
    </source>
</evidence>
<keyword evidence="6 8" id="KW-0411">Iron-sulfur</keyword>
<feature type="binding site" evidence="8">
    <location>
        <begin position="38"/>
        <end position="40"/>
    </location>
    <ligand>
        <name>S-adenosyl-L-methionine</name>
        <dbReference type="ChEBI" id="CHEBI:59789"/>
    </ligand>
</feature>
<comment type="caution">
    <text evidence="8">Lacks conserved residue(s) required for the propagation of feature annotation.</text>
</comment>
<dbReference type="CDD" id="cd01335">
    <property type="entry name" value="Radical_SAM"/>
    <property type="match status" value="1"/>
</dbReference>
<name>A0A1G5S2C1_PSEXY</name>
<dbReference type="GO" id="GO:0016840">
    <property type="term" value="F:carbon-nitrogen lyase activity"/>
    <property type="evidence" value="ECO:0007669"/>
    <property type="project" value="UniProtKB-UniRule"/>
</dbReference>
<dbReference type="PANTHER" id="PTHR42836:SF1">
    <property type="entry name" value="7-CARBOXY-7-DEAZAGUANINE SYNTHASE"/>
    <property type="match status" value="1"/>
</dbReference>
<keyword evidence="4 8" id="KW-0460">Magnesium</keyword>
<evidence type="ECO:0000313" key="11">
    <source>
        <dbReference type="Proteomes" id="UP000199428"/>
    </source>
</evidence>
<dbReference type="PANTHER" id="PTHR42836">
    <property type="entry name" value="7-CARBOXY-7-DEAZAGUANINE SYNTHASE"/>
    <property type="match status" value="1"/>
</dbReference>
<dbReference type="InterPro" id="IPR058240">
    <property type="entry name" value="rSAM_sf"/>
</dbReference>
<comment type="function">
    <text evidence="8">Catalyzes the complex heterocyclic radical-mediated conversion of 6-carboxy-5,6,7,8-tetrahydropterin (CPH4) to 7-carboxy-7-deazaguanine (CDG), a step common to the biosynthetic pathways of all 7-deazapurine-containing compounds.</text>
</comment>
<dbReference type="InterPro" id="IPR007197">
    <property type="entry name" value="rSAM"/>
</dbReference>
<keyword evidence="2 8" id="KW-0949">S-adenosyl-L-methionine</keyword>
<evidence type="ECO:0000256" key="8">
    <source>
        <dbReference type="HAMAP-Rule" id="MF_00917"/>
    </source>
</evidence>
<feature type="binding site" evidence="8">
    <location>
        <position position="39"/>
    </location>
    <ligand>
        <name>[4Fe-4S] cluster</name>
        <dbReference type="ChEBI" id="CHEBI:49883"/>
        <note>4Fe-4S-S-AdoMet</note>
    </ligand>
</feature>
<dbReference type="PROSITE" id="PS51918">
    <property type="entry name" value="RADICAL_SAM"/>
    <property type="match status" value="1"/>
</dbReference>
<comment type="similarity">
    <text evidence="8">Belongs to the radical SAM superfamily. 7-carboxy-7-deazaguanine synthase family.</text>
</comment>
<keyword evidence="1 8" id="KW-0004">4Fe-4S</keyword>
<proteinExistence type="inferred from homology"/>
<dbReference type="PIRSF" id="PIRSF000370">
    <property type="entry name" value="QueE"/>
    <property type="match status" value="1"/>
</dbReference>
<comment type="pathway">
    <text evidence="8">Purine metabolism; 7-cyano-7-deazaguanine biosynthesis.</text>
</comment>
<dbReference type="Proteomes" id="UP000199428">
    <property type="component" value="Unassembled WGS sequence"/>
</dbReference>
<comment type="cofactor">
    <cofactor evidence="8">
        <name>S-adenosyl-L-methionine</name>
        <dbReference type="ChEBI" id="CHEBI:59789"/>
    </cofactor>
    <text evidence="8">Binds 1 S-adenosyl-L-methionine per subunit.</text>
</comment>
<dbReference type="UniPathway" id="UPA00391"/>
<evidence type="ECO:0000259" key="9">
    <source>
        <dbReference type="PROSITE" id="PS51918"/>
    </source>
</evidence>
<dbReference type="InterPro" id="IPR013785">
    <property type="entry name" value="Aldolase_TIM"/>
</dbReference>
<protein>
    <recommendedName>
        <fullName evidence="8">7-carboxy-7-deazaguanine synthase</fullName>
        <shortName evidence="8">CDG synthase</shortName>
        <ecNumber evidence="8">4.3.99.3</ecNumber>
    </recommendedName>
    <alternativeName>
        <fullName evidence="8">Queuosine biosynthesis protein QueE</fullName>
    </alternativeName>
</protein>
<feature type="binding site" evidence="8">
    <location>
        <position position="41"/>
    </location>
    <ligand>
        <name>Mg(2+)</name>
        <dbReference type="ChEBI" id="CHEBI:18420"/>
    </ligand>
</feature>
<feature type="binding site" evidence="8">
    <location>
        <position position="76"/>
    </location>
    <ligand>
        <name>S-adenosyl-L-methionine</name>
        <dbReference type="ChEBI" id="CHEBI:59789"/>
    </ligand>
</feature>
<reference evidence="10 11" key="1">
    <citation type="submission" date="2016-10" db="EMBL/GenBank/DDBJ databases">
        <authorList>
            <person name="de Groot N.N."/>
        </authorList>
    </citation>
    <scope>NUCLEOTIDE SEQUENCE [LARGE SCALE GENOMIC DNA]</scope>
    <source>
        <strain evidence="10 11">DSM 10317</strain>
    </source>
</reference>
<accession>A0A1G5S2C1</accession>
<feature type="domain" description="Radical SAM core" evidence="9">
    <location>
        <begin position="19"/>
        <end position="222"/>
    </location>
</feature>
<keyword evidence="5 8" id="KW-0408">Iron</keyword>
<dbReference type="GO" id="GO:0051539">
    <property type="term" value="F:4 iron, 4 sulfur cluster binding"/>
    <property type="evidence" value="ECO:0007669"/>
    <property type="project" value="UniProtKB-UniRule"/>
</dbReference>
<dbReference type="AlphaFoldDB" id="A0A1G5S2C1"/>
<evidence type="ECO:0000256" key="3">
    <source>
        <dbReference type="ARBA" id="ARBA00022723"/>
    </source>
</evidence>
<dbReference type="RefSeq" id="WP_090163622.1">
    <property type="nucleotide sequence ID" value="NZ_FMWK01000014.1"/>
</dbReference>
<dbReference type="SFLD" id="SFLDS00029">
    <property type="entry name" value="Radical_SAM"/>
    <property type="match status" value="1"/>
</dbReference>
<evidence type="ECO:0000256" key="6">
    <source>
        <dbReference type="ARBA" id="ARBA00023014"/>
    </source>
</evidence>
<gene>
    <name evidence="8" type="primary">queE</name>
    <name evidence="10" type="ORF">SAMN02910350_02350</name>
</gene>
<dbReference type="EC" id="4.3.99.3" evidence="8"/>
<dbReference type="GO" id="GO:0008616">
    <property type="term" value="P:tRNA queuosine(34) biosynthetic process"/>
    <property type="evidence" value="ECO:0007669"/>
    <property type="project" value="UniProtKB-UniRule"/>
</dbReference>
<comment type="cofactor">
    <cofactor evidence="8">
        <name>[4Fe-4S] cluster</name>
        <dbReference type="ChEBI" id="CHEBI:49883"/>
    </cofactor>
    <text evidence="8">Binds 1 [4Fe-4S] cluster. The cluster is coordinated with 3 cysteines and an exchangeable S-adenosyl-L-methionine.</text>
</comment>
<dbReference type="Gene3D" id="3.20.20.70">
    <property type="entry name" value="Aldolase class I"/>
    <property type="match status" value="1"/>
</dbReference>
<comment type="cofactor">
    <cofactor evidence="8">
        <name>Mg(2+)</name>
        <dbReference type="ChEBI" id="CHEBI:18420"/>
    </cofactor>
</comment>
<comment type="catalytic activity">
    <reaction evidence="8">
        <text>6-carboxy-5,6,7,8-tetrahydropterin + H(+) = 7-carboxy-7-carbaguanine + NH4(+)</text>
        <dbReference type="Rhea" id="RHEA:27974"/>
        <dbReference type="ChEBI" id="CHEBI:15378"/>
        <dbReference type="ChEBI" id="CHEBI:28938"/>
        <dbReference type="ChEBI" id="CHEBI:61032"/>
        <dbReference type="ChEBI" id="CHEBI:61036"/>
        <dbReference type="EC" id="4.3.99.3"/>
    </reaction>
</comment>
<feature type="binding site" evidence="8">
    <location>
        <position position="36"/>
    </location>
    <ligand>
        <name>[4Fe-4S] cluster</name>
        <dbReference type="ChEBI" id="CHEBI:49883"/>
        <note>4Fe-4S-S-AdoMet</note>
    </ligand>
</feature>
<dbReference type="Pfam" id="PF04055">
    <property type="entry name" value="Radical_SAM"/>
    <property type="match status" value="1"/>
</dbReference>